<feature type="compositionally biased region" description="Low complexity" evidence="1">
    <location>
        <begin position="172"/>
        <end position="182"/>
    </location>
</feature>
<accession>A0A0S4IL23</accession>
<gene>
    <name evidence="2" type="ORF">BSAL_50695</name>
</gene>
<dbReference type="VEuPathDB" id="TriTrypDB:BSAL_50695"/>
<keyword evidence="3" id="KW-1185">Reference proteome</keyword>
<dbReference type="AlphaFoldDB" id="A0A0S4IL23"/>
<organism evidence="2 3">
    <name type="scientific">Bodo saltans</name>
    <name type="common">Flagellated protozoan</name>
    <dbReference type="NCBI Taxonomy" id="75058"/>
    <lineage>
        <taxon>Eukaryota</taxon>
        <taxon>Discoba</taxon>
        <taxon>Euglenozoa</taxon>
        <taxon>Kinetoplastea</taxon>
        <taxon>Metakinetoplastina</taxon>
        <taxon>Eubodonida</taxon>
        <taxon>Bodonidae</taxon>
        <taxon>Bodo</taxon>
    </lineage>
</organism>
<feature type="compositionally biased region" description="Polar residues" evidence="1">
    <location>
        <begin position="194"/>
        <end position="205"/>
    </location>
</feature>
<protein>
    <submittedName>
        <fullName evidence="2">Uncharacterized protein</fullName>
    </submittedName>
</protein>
<dbReference type="EMBL" id="CYKH01000046">
    <property type="protein sequence ID" value="CUE64932.1"/>
    <property type="molecule type" value="Genomic_DNA"/>
</dbReference>
<reference evidence="3" key="1">
    <citation type="submission" date="2015-09" db="EMBL/GenBank/DDBJ databases">
        <authorList>
            <consortium name="Pathogen Informatics"/>
        </authorList>
    </citation>
    <scope>NUCLEOTIDE SEQUENCE [LARGE SCALE GENOMIC DNA]</scope>
    <source>
        <strain evidence="3">Lake Konstanz</strain>
    </source>
</reference>
<feature type="region of interest" description="Disordered" evidence="1">
    <location>
        <begin position="164"/>
        <end position="205"/>
    </location>
</feature>
<name>A0A0S4IL23_BODSA</name>
<evidence type="ECO:0000256" key="1">
    <source>
        <dbReference type="SAM" id="MobiDB-lite"/>
    </source>
</evidence>
<sequence length="232" mass="25749">MVCQRMGTKKTKQLQLLKSLQLEILLLQMNRFYQSNVSTTSAYSPISISASQNQLSLLCRRTEQLRSRREQLTSTLAYLRPAGSVMPQHLIGANTMNYSYQTASDDSLLSLWRTVHRISEMDVGSSSPPPVTTSSSPYNAALHDLVAELQELTSIVRFTSSSGLFDHHHHPSQSPQTAQQTQCSHEEGRGAGYTPQSLSSSQRSIFKTTSTSQQLAVDLPNYCGISSQNQKH</sequence>
<evidence type="ECO:0000313" key="3">
    <source>
        <dbReference type="Proteomes" id="UP000051952"/>
    </source>
</evidence>
<proteinExistence type="predicted"/>
<dbReference type="Proteomes" id="UP000051952">
    <property type="component" value="Unassembled WGS sequence"/>
</dbReference>
<evidence type="ECO:0000313" key="2">
    <source>
        <dbReference type="EMBL" id="CUE64932.1"/>
    </source>
</evidence>